<dbReference type="CDD" id="cd00190">
    <property type="entry name" value="Tryp_SPc"/>
    <property type="match status" value="1"/>
</dbReference>
<evidence type="ECO:0000256" key="4">
    <source>
        <dbReference type="ARBA" id="ARBA00023026"/>
    </source>
</evidence>
<dbReference type="InterPro" id="IPR001254">
    <property type="entry name" value="Trypsin_dom"/>
</dbReference>
<evidence type="ECO:0000256" key="8">
    <source>
        <dbReference type="SAM" id="SignalP"/>
    </source>
</evidence>
<feature type="domain" description="MABP" evidence="10">
    <location>
        <begin position="474"/>
        <end position="578"/>
    </location>
</feature>
<feature type="domain" description="Peptidase S1" evidence="9">
    <location>
        <begin position="56"/>
        <end position="230"/>
    </location>
</feature>
<protein>
    <recommendedName>
        <fullName evidence="13">Peptidase S1 domain-containing protein</fullName>
    </recommendedName>
</protein>
<dbReference type="InterPro" id="IPR050430">
    <property type="entry name" value="Peptidase_S1"/>
</dbReference>
<feature type="compositionally biased region" description="Basic residues" evidence="7">
    <location>
        <begin position="440"/>
        <end position="452"/>
    </location>
</feature>
<sequence>MKFATIVRAGVFISALAATLTRGYTFSETGDLSTNSVTQESTGLTVNEESRIYGGCTDENTIYASTGSAFGSGSGDGQQVKVVEGYRHPMYNKSEHLYDVGVLKLEKEVSTDTIDLCAADGSDNEVRSVATVRGWGLTENGSQSLVMEEVSVKIISNAECNKGYSDRITEGMLCAGEGDGKDTCNGHSGGPLIENDVLVGIVSWGGKCGVNAGVYTRISYVLDYINDVVNGGTGSSFTESVAGSTSEDNSSSTSTDTTDAPSTEPPATKTPTTEAPTTTFAKAPTAATPTAALRLKLQLRRRRSRKLRALRRLKRKARRPIRRTRMHRRPTRRSKPIRALTLHSRASPTRPERRRPPQGRLWGGCMSFESGINSILDETTGDDDGLACVREICQETLSRMDRVTAAKSIANRQERKNESTDVIGDGSEVVNWKAFSPPKSRQKTLSKPKLSRRPSLDIAPAGEMPRWKIIDGNEGPITDITVIFRGDSVPEGFTKLERSPTKISPLGRLQLARSATFPERGEFVPTDYEVVWRRGVPANINTGTQGEKIYLCFKRSTTSSIVDWVVMFPKKNETLPYG</sequence>
<dbReference type="GO" id="GO:0005737">
    <property type="term" value="C:cytoplasm"/>
    <property type="evidence" value="ECO:0007669"/>
    <property type="project" value="UniProtKB-ARBA"/>
</dbReference>
<keyword evidence="2" id="KW-0964">Secreted</keyword>
<feature type="compositionally biased region" description="Low complexity" evidence="7">
    <location>
        <begin position="244"/>
        <end position="287"/>
    </location>
</feature>
<name>A0A8T0Y997_9STRA</name>
<dbReference type="SMART" id="SM00020">
    <property type="entry name" value="Tryp_SPc"/>
    <property type="match status" value="1"/>
</dbReference>
<dbReference type="PANTHER" id="PTHR24276:SF98">
    <property type="entry name" value="FI18310P1-RELATED"/>
    <property type="match status" value="1"/>
</dbReference>
<reference evidence="11" key="1">
    <citation type="submission" date="2018-10" db="EMBL/GenBank/DDBJ databases">
        <title>Effector identification in a new, highly contiguous assembly of the strawberry crown rot pathogen Phytophthora cactorum.</title>
        <authorList>
            <person name="Armitage A.D."/>
            <person name="Nellist C.F."/>
            <person name="Bates H."/>
            <person name="Vickerstaff R.J."/>
            <person name="Harrison R.J."/>
        </authorList>
    </citation>
    <scope>NUCLEOTIDE SEQUENCE</scope>
    <source>
        <strain evidence="11">15-7</strain>
    </source>
</reference>
<dbReference type="InterPro" id="IPR009003">
    <property type="entry name" value="Peptidase_S1_PA"/>
</dbReference>
<dbReference type="GO" id="GO:0006508">
    <property type="term" value="P:proteolysis"/>
    <property type="evidence" value="ECO:0007669"/>
    <property type="project" value="InterPro"/>
</dbReference>
<evidence type="ECO:0000256" key="2">
    <source>
        <dbReference type="ARBA" id="ARBA00022525"/>
    </source>
</evidence>
<dbReference type="SUPFAM" id="SSF50494">
    <property type="entry name" value="Trypsin-like serine proteases"/>
    <property type="match status" value="1"/>
</dbReference>
<comment type="caution">
    <text evidence="11">The sequence shown here is derived from an EMBL/GenBank/DDBJ whole genome shotgun (WGS) entry which is preliminary data.</text>
</comment>
<dbReference type="VEuPathDB" id="FungiDB:PC110_g19864"/>
<dbReference type="PROSITE" id="PS51498">
    <property type="entry name" value="MABP"/>
    <property type="match status" value="1"/>
</dbReference>
<feature type="signal peptide" evidence="8">
    <location>
        <begin position="1"/>
        <end position="23"/>
    </location>
</feature>
<evidence type="ECO:0000256" key="6">
    <source>
        <dbReference type="ARBA" id="ARBA00023180"/>
    </source>
</evidence>
<gene>
    <name evidence="11" type="ORF">PC113_g19498</name>
</gene>
<keyword evidence="5" id="KW-1015">Disulfide bond</keyword>
<dbReference type="VEuPathDB" id="FungiDB:PC110_g21307"/>
<keyword evidence="3 8" id="KW-0732">Signal</keyword>
<evidence type="ECO:0000313" key="12">
    <source>
        <dbReference type="Proteomes" id="UP000735874"/>
    </source>
</evidence>
<dbReference type="InterPro" id="IPR043504">
    <property type="entry name" value="Peptidase_S1_PA_chymotrypsin"/>
</dbReference>
<dbReference type="GO" id="GO:0005576">
    <property type="term" value="C:extracellular region"/>
    <property type="evidence" value="ECO:0007669"/>
    <property type="project" value="UniProtKB-SubCell"/>
</dbReference>
<dbReference type="PANTHER" id="PTHR24276">
    <property type="entry name" value="POLYSERASE-RELATED"/>
    <property type="match status" value="1"/>
</dbReference>
<dbReference type="InterPro" id="IPR023341">
    <property type="entry name" value="MABP"/>
</dbReference>
<keyword evidence="4" id="KW-0843">Virulence</keyword>
<dbReference type="Proteomes" id="UP000735874">
    <property type="component" value="Unassembled WGS sequence"/>
</dbReference>
<feature type="chain" id="PRO_5035721829" description="Peptidase S1 domain-containing protein" evidence="8">
    <location>
        <begin position="24"/>
        <end position="578"/>
    </location>
</feature>
<organism evidence="11 12">
    <name type="scientific">Phytophthora cactorum</name>
    <dbReference type="NCBI Taxonomy" id="29920"/>
    <lineage>
        <taxon>Eukaryota</taxon>
        <taxon>Sar</taxon>
        <taxon>Stramenopiles</taxon>
        <taxon>Oomycota</taxon>
        <taxon>Peronosporomycetes</taxon>
        <taxon>Peronosporales</taxon>
        <taxon>Peronosporaceae</taxon>
        <taxon>Phytophthora</taxon>
    </lineage>
</organism>
<evidence type="ECO:0008006" key="13">
    <source>
        <dbReference type="Google" id="ProtNLM"/>
    </source>
</evidence>
<evidence type="ECO:0000256" key="1">
    <source>
        <dbReference type="ARBA" id="ARBA00004613"/>
    </source>
</evidence>
<evidence type="ECO:0000259" key="9">
    <source>
        <dbReference type="PROSITE" id="PS50240"/>
    </source>
</evidence>
<dbReference type="AlphaFoldDB" id="A0A8T0Y997"/>
<dbReference type="Pfam" id="PF00089">
    <property type="entry name" value="Trypsin"/>
    <property type="match status" value="1"/>
</dbReference>
<keyword evidence="6" id="KW-0325">Glycoprotein</keyword>
<evidence type="ECO:0000256" key="7">
    <source>
        <dbReference type="SAM" id="MobiDB-lite"/>
    </source>
</evidence>
<dbReference type="Gene3D" id="2.40.10.10">
    <property type="entry name" value="Trypsin-like serine proteases"/>
    <property type="match status" value="2"/>
</dbReference>
<evidence type="ECO:0000259" key="10">
    <source>
        <dbReference type="PROSITE" id="PS51498"/>
    </source>
</evidence>
<feature type="region of interest" description="Disordered" evidence="7">
    <location>
        <begin position="436"/>
        <end position="457"/>
    </location>
</feature>
<feature type="region of interest" description="Disordered" evidence="7">
    <location>
        <begin position="344"/>
        <end position="363"/>
    </location>
</feature>
<comment type="subcellular location">
    <subcellularLocation>
        <location evidence="1">Secreted</location>
    </subcellularLocation>
</comment>
<dbReference type="Gene3D" id="2.100.10.50">
    <property type="match status" value="1"/>
</dbReference>
<evidence type="ECO:0000313" key="11">
    <source>
        <dbReference type="EMBL" id="KAG2839304.1"/>
    </source>
</evidence>
<dbReference type="EMBL" id="RCMG01001005">
    <property type="protein sequence ID" value="KAG2839304.1"/>
    <property type="molecule type" value="Genomic_DNA"/>
</dbReference>
<dbReference type="PROSITE" id="PS50240">
    <property type="entry name" value="TRYPSIN_DOM"/>
    <property type="match status" value="1"/>
</dbReference>
<feature type="region of interest" description="Disordered" evidence="7">
    <location>
        <begin position="237"/>
        <end position="287"/>
    </location>
</feature>
<accession>A0A8T0Y997</accession>
<proteinExistence type="predicted"/>
<evidence type="ECO:0000256" key="3">
    <source>
        <dbReference type="ARBA" id="ARBA00022729"/>
    </source>
</evidence>
<evidence type="ECO:0000256" key="5">
    <source>
        <dbReference type="ARBA" id="ARBA00023157"/>
    </source>
</evidence>
<dbReference type="GO" id="GO:0004252">
    <property type="term" value="F:serine-type endopeptidase activity"/>
    <property type="evidence" value="ECO:0007669"/>
    <property type="project" value="InterPro"/>
</dbReference>